<dbReference type="SMART" id="SM00873">
    <property type="entry name" value="B3_4"/>
    <property type="match status" value="1"/>
</dbReference>
<dbReference type="Pfam" id="PF03484">
    <property type="entry name" value="B5"/>
    <property type="match status" value="1"/>
</dbReference>
<dbReference type="InterPro" id="IPR005147">
    <property type="entry name" value="tRNA_synthase_B5-dom"/>
</dbReference>
<evidence type="ECO:0000256" key="6">
    <source>
        <dbReference type="ARBA" id="ARBA00022490"/>
    </source>
</evidence>
<gene>
    <name evidence="16" type="primary">SYFB</name>
    <name evidence="16" type="ORF">TR151768</name>
</gene>
<evidence type="ECO:0000256" key="9">
    <source>
        <dbReference type="ARBA" id="ARBA00022741"/>
    </source>
</evidence>
<evidence type="ECO:0000256" key="1">
    <source>
        <dbReference type="ARBA" id="ARBA00001946"/>
    </source>
</evidence>
<evidence type="ECO:0000256" key="4">
    <source>
        <dbReference type="ARBA" id="ARBA00012814"/>
    </source>
</evidence>
<protein>
    <recommendedName>
        <fullName evidence="5">Phenylalanine--tRNA ligase beta subunit</fullName>
        <ecNumber evidence="4">6.1.1.20</ecNumber>
    </recommendedName>
    <alternativeName>
        <fullName evidence="14">Phenylalanyl-tRNA synthetase beta subunit</fullName>
    </alternativeName>
</protein>
<dbReference type="Gene3D" id="3.30.930.10">
    <property type="entry name" value="Bira Bifunctional Protein, Domain 2"/>
    <property type="match status" value="1"/>
</dbReference>
<dbReference type="InterPro" id="IPR040659">
    <property type="entry name" value="PhetRS_B1"/>
</dbReference>
<dbReference type="InterPro" id="IPR045060">
    <property type="entry name" value="Phe-tRNA-ligase_IIc_bsu"/>
</dbReference>
<accession>A0A0X3NVE5</accession>
<dbReference type="FunFam" id="3.50.40.10:FF:000002">
    <property type="entry name" value="phenylalanine--tRNA ligase beta subunit"/>
    <property type="match status" value="1"/>
</dbReference>
<dbReference type="SUPFAM" id="SSF55681">
    <property type="entry name" value="Class II aaRS and biotin synthetases"/>
    <property type="match status" value="1"/>
</dbReference>
<name>A0A0X3NVE5_SCHSO</name>
<dbReference type="GO" id="GO:0009328">
    <property type="term" value="C:phenylalanine-tRNA ligase complex"/>
    <property type="evidence" value="ECO:0007669"/>
    <property type="project" value="TreeGrafter"/>
</dbReference>
<dbReference type="InterPro" id="IPR020825">
    <property type="entry name" value="Phe-tRNA_synthase-like_B3/B4"/>
</dbReference>
<dbReference type="GO" id="GO:0000287">
    <property type="term" value="F:magnesium ion binding"/>
    <property type="evidence" value="ECO:0007669"/>
    <property type="project" value="InterPro"/>
</dbReference>
<evidence type="ECO:0000256" key="13">
    <source>
        <dbReference type="ARBA" id="ARBA00023146"/>
    </source>
</evidence>
<dbReference type="InterPro" id="IPR041616">
    <property type="entry name" value="PheRS_beta_core"/>
</dbReference>
<dbReference type="InterPro" id="IPR045864">
    <property type="entry name" value="aa-tRNA-synth_II/BPL/LPL"/>
</dbReference>
<dbReference type="InterPro" id="IPR005146">
    <property type="entry name" value="B3/B4_tRNA-bd"/>
</dbReference>
<dbReference type="GO" id="GO:0004826">
    <property type="term" value="F:phenylalanine-tRNA ligase activity"/>
    <property type="evidence" value="ECO:0007669"/>
    <property type="project" value="UniProtKB-EC"/>
</dbReference>
<keyword evidence="9" id="KW-0547">Nucleotide-binding</keyword>
<dbReference type="Gene3D" id="3.50.40.10">
    <property type="entry name" value="Phenylalanyl-trna Synthetase, Chain B, domain 3"/>
    <property type="match status" value="1"/>
</dbReference>
<evidence type="ECO:0000256" key="2">
    <source>
        <dbReference type="ARBA" id="ARBA00004496"/>
    </source>
</evidence>
<keyword evidence="11" id="KW-0460">Magnesium</keyword>
<dbReference type="Pfam" id="PF18262">
    <property type="entry name" value="PhetRS_B1"/>
    <property type="match status" value="1"/>
</dbReference>
<keyword evidence="12" id="KW-0648">Protein biosynthesis</keyword>
<dbReference type="AlphaFoldDB" id="A0A0X3NVE5"/>
<keyword evidence="7 16" id="KW-0436">Ligase</keyword>
<evidence type="ECO:0000256" key="11">
    <source>
        <dbReference type="ARBA" id="ARBA00022842"/>
    </source>
</evidence>
<dbReference type="SUPFAM" id="SSF56037">
    <property type="entry name" value="PheT/TilS domain"/>
    <property type="match status" value="1"/>
</dbReference>
<dbReference type="EMBL" id="GEEE01019677">
    <property type="protein sequence ID" value="JAP43548.1"/>
    <property type="molecule type" value="Transcribed_RNA"/>
</dbReference>
<dbReference type="SUPFAM" id="SSF46955">
    <property type="entry name" value="Putative DNA-binding domain"/>
    <property type="match status" value="2"/>
</dbReference>
<evidence type="ECO:0000256" key="10">
    <source>
        <dbReference type="ARBA" id="ARBA00022840"/>
    </source>
</evidence>
<dbReference type="InterPro" id="IPR004531">
    <property type="entry name" value="Phe-tRNA-synth_IIc_bsu_arc_euk"/>
</dbReference>
<evidence type="ECO:0000256" key="8">
    <source>
        <dbReference type="ARBA" id="ARBA00022723"/>
    </source>
</evidence>
<dbReference type="PROSITE" id="PS51483">
    <property type="entry name" value="B5"/>
    <property type="match status" value="1"/>
</dbReference>
<organism evidence="16">
    <name type="scientific">Schistocephalus solidus</name>
    <name type="common">Tapeworm</name>
    <dbReference type="NCBI Taxonomy" id="70667"/>
    <lineage>
        <taxon>Eukaryota</taxon>
        <taxon>Metazoa</taxon>
        <taxon>Spiralia</taxon>
        <taxon>Lophotrochozoa</taxon>
        <taxon>Platyhelminthes</taxon>
        <taxon>Cestoda</taxon>
        <taxon>Eucestoda</taxon>
        <taxon>Diphyllobothriidea</taxon>
        <taxon>Diphyllobothriidae</taxon>
        <taxon>Schistocephalus</taxon>
    </lineage>
</organism>
<evidence type="ECO:0000256" key="3">
    <source>
        <dbReference type="ARBA" id="ARBA00007438"/>
    </source>
</evidence>
<dbReference type="NCBIfam" id="TIGR00471">
    <property type="entry name" value="pheT_arch"/>
    <property type="match status" value="1"/>
</dbReference>
<comment type="similarity">
    <text evidence="3">Belongs to the phenylalanyl-tRNA synthetase beta subunit family. Type 2 subfamily.</text>
</comment>
<dbReference type="GO" id="GO:0005524">
    <property type="term" value="F:ATP binding"/>
    <property type="evidence" value="ECO:0007669"/>
    <property type="project" value="UniProtKB-KW"/>
</dbReference>
<dbReference type="PANTHER" id="PTHR10947:SF0">
    <property type="entry name" value="PHENYLALANINE--TRNA LIGASE BETA SUBUNIT"/>
    <property type="match status" value="1"/>
</dbReference>
<evidence type="ECO:0000256" key="12">
    <source>
        <dbReference type="ARBA" id="ARBA00022917"/>
    </source>
</evidence>
<dbReference type="InterPro" id="IPR009061">
    <property type="entry name" value="DNA-bd_dom_put_sf"/>
</dbReference>
<evidence type="ECO:0000259" key="15">
    <source>
        <dbReference type="PROSITE" id="PS51483"/>
    </source>
</evidence>
<evidence type="ECO:0000256" key="7">
    <source>
        <dbReference type="ARBA" id="ARBA00022598"/>
    </source>
</evidence>
<dbReference type="CDD" id="cd00769">
    <property type="entry name" value="PheRS_beta_core"/>
    <property type="match status" value="1"/>
</dbReference>
<feature type="domain" description="B5" evidence="15">
    <location>
        <begin position="302"/>
        <end position="398"/>
    </location>
</feature>
<keyword evidence="8" id="KW-0479">Metal-binding</keyword>
<keyword evidence="10" id="KW-0067">ATP-binding</keyword>
<keyword evidence="6" id="KW-0963">Cytoplasm</keyword>
<proteinExistence type="inferred from homology"/>
<dbReference type="SMART" id="SM00874">
    <property type="entry name" value="B5"/>
    <property type="match status" value="1"/>
</dbReference>
<dbReference type="GO" id="GO:0006432">
    <property type="term" value="P:phenylalanyl-tRNA aminoacylation"/>
    <property type="evidence" value="ECO:0007669"/>
    <property type="project" value="InterPro"/>
</dbReference>
<evidence type="ECO:0000256" key="5">
    <source>
        <dbReference type="ARBA" id="ARBA00017032"/>
    </source>
</evidence>
<dbReference type="PANTHER" id="PTHR10947">
    <property type="entry name" value="PHENYLALANYL-TRNA SYNTHETASE BETA CHAIN AND LEUCINE-RICH REPEAT-CONTAINING PROTEIN 47"/>
    <property type="match status" value="1"/>
</dbReference>
<dbReference type="GO" id="GO:0003723">
    <property type="term" value="F:RNA binding"/>
    <property type="evidence" value="ECO:0007669"/>
    <property type="project" value="InterPro"/>
</dbReference>
<comment type="subcellular location">
    <subcellularLocation>
        <location evidence="2">Cytoplasm</location>
    </subcellularLocation>
</comment>
<evidence type="ECO:0000256" key="14">
    <source>
        <dbReference type="ARBA" id="ARBA00033189"/>
    </source>
</evidence>
<dbReference type="Pfam" id="PF03483">
    <property type="entry name" value="B3_4"/>
    <property type="match status" value="1"/>
</dbReference>
<dbReference type="Gene3D" id="3.30.56.10">
    <property type="match status" value="2"/>
</dbReference>
<dbReference type="FunFam" id="3.30.930.10:FF:000032">
    <property type="entry name" value="Phenylalanine--tRNA ligase beta subunit"/>
    <property type="match status" value="1"/>
</dbReference>
<evidence type="ECO:0000313" key="16">
    <source>
        <dbReference type="EMBL" id="JAP43548.1"/>
    </source>
</evidence>
<keyword evidence="13" id="KW-0030">Aminoacyl-tRNA synthetase</keyword>
<comment type="cofactor">
    <cofactor evidence="1">
        <name>Mg(2+)</name>
        <dbReference type="ChEBI" id="CHEBI:18420"/>
    </cofactor>
</comment>
<sequence>MPIVSVPEHVLFRKLKASFTEEEFTDLCFAFGLELDEITSEQELAKREQGDVGVVDTKSDTTIYKVEVPANRYDLLCAEGLTRALLIFQGKIAAPEYRAILPMPHIQIRASPNVLEVRPFVVAAVLRNIAFDEDRYASFIDLQDKLHQTIGRKRSIVAIGTHDLDTLRPPFVYDAQPPSKIRFRPLNQTQAFTATEMTELYSKESHLKPYIALLKGHPKYPIILDSKGTVLSMPPVINGEHSKLKLTTRNVFIECTATDLHKASITLDTIVCMFSEYCATPFTVEPVEVIQADNSRSFFPRLEYRNEVVSVDYINSLLGTACSEGEIINLLTSMGLSCQSAGATSDLVAATAAFSISRDQVTSGLVSVRIPPTRQDILHPCDIAEDVAISYGYDRIEEHLPTTYNIVSSHPLNRLTDMVRAEVAQYGFTEALTFSLCSRADISTNLQKPLEGIPAVHISNPKTLDFQVVRTTLLPGLLHTLANNKSLPLPLKLFEVQDVVLKDPTKDVGCRNLRRVCAVYCNKTSGFEVVHGLLDRLMLVLEAKYVDPSKPVDSEKLTYHLEEVDDKTYFPGRCADIILTPPGTSIGRLGIVHPQVLQNFGLTLSVSSFEINLEPFL</sequence>
<reference evidence="16" key="1">
    <citation type="submission" date="2016-01" db="EMBL/GenBank/DDBJ databases">
        <title>Reference transcriptome for the parasite Schistocephalus solidus: insights into the molecular evolution of parasitism.</title>
        <authorList>
            <person name="Hebert F.O."/>
            <person name="Grambauer S."/>
            <person name="Barber I."/>
            <person name="Landry C.R."/>
            <person name="Aubin-Horth N."/>
        </authorList>
    </citation>
    <scope>NUCLEOTIDE SEQUENCE</scope>
</reference>
<dbReference type="Pfam" id="PF17759">
    <property type="entry name" value="tRNA_synthFbeta"/>
    <property type="match status" value="1"/>
</dbReference>
<dbReference type="EC" id="6.1.1.20" evidence="4"/>